<evidence type="ECO:0000256" key="6">
    <source>
        <dbReference type="ARBA" id="ARBA00040132"/>
    </source>
</evidence>
<dbReference type="Gene3D" id="3.40.50.1970">
    <property type="match status" value="1"/>
</dbReference>
<comment type="caution">
    <text evidence="9">The sequence shown here is derived from an EMBL/GenBank/DDBJ whole genome shotgun (WGS) entry which is preliminary data.</text>
</comment>
<evidence type="ECO:0000256" key="5">
    <source>
        <dbReference type="ARBA" id="ARBA00039147"/>
    </source>
</evidence>
<proteinExistence type="predicted"/>
<dbReference type="GO" id="GO:0008888">
    <property type="term" value="F:glycerol dehydrogenase (NAD+) activity"/>
    <property type="evidence" value="ECO:0007669"/>
    <property type="project" value="UniProtKB-EC"/>
</dbReference>
<gene>
    <name evidence="9" type="ORF">HMPREF0889_0635</name>
    <name evidence="10" type="ORF">HMPREF1039_1450</name>
</gene>
<keyword evidence="1" id="KW-0479">Metal-binding</keyword>
<feature type="domain" description="Alcohol dehydrogenase iron-type/glycerol dehydrogenase GldA" evidence="8">
    <location>
        <begin position="14"/>
        <end position="138"/>
    </location>
</feature>
<sequence>MAISHESIYMPSFTIGTDAYDRIGEVTGFFGEQAVIIGGVTALEKVHAYLLPALAQQDIRVLEVVPYGGEATMESVASLVTNPFIQAGQMIFGVGGGRALDTAKLAADKTHKPFFAFPTTPSTGAAATAVATLYQEDGTFGGYFPVRRPAVHTFLHTPILMTAPWEHFRAGLATALSHLWAAQSQQALRNEMLTSFLQYGEQALTDFKNHTLSAAVEKAFIQIIIQAGMPTVFGRTADGEAAAREFSAQDLYHVVAGVPSIRQTTCFGEALALGLLLLTVRRRQEDVYRQLYAFYKKIGLPCSLADMAAPEVWAREIAAASREENESAAAAFQQALAELADKSKEQP</sequence>
<keyword evidence="12" id="KW-1185">Reference proteome</keyword>
<dbReference type="Proteomes" id="UP000004018">
    <property type="component" value="Unassembled WGS sequence"/>
</dbReference>
<protein>
    <recommendedName>
        <fullName evidence="6">Glycerol dehydrogenase</fullName>
        <ecNumber evidence="5">1.1.1.6</ecNumber>
    </recommendedName>
</protein>
<dbReference type="STRING" id="699218.HMPREF0889_0635"/>
<dbReference type="InterPro" id="IPR001670">
    <property type="entry name" value="ADH_Fe/GldA"/>
</dbReference>
<comment type="catalytic activity">
    <reaction evidence="7">
        <text>glycerol + NAD(+) = dihydroxyacetone + NADH + H(+)</text>
        <dbReference type="Rhea" id="RHEA:13769"/>
        <dbReference type="ChEBI" id="CHEBI:15378"/>
        <dbReference type="ChEBI" id="CHEBI:16016"/>
        <dbReference type="ChEBI" id="CHEBI:17754"/>
        <dbReference type="ChEBI" id="CHEBI:57540"/>
        <dbReference type="ChEBI" id="CHEBI:57945"/>
        <dbReference type="EC" id="1.1.1.6"/>
    </reaction>
</comment>
<dbReference type="PANTHER" id="PTHR43616">
    <property type="entry name" value="GLYCEROL DEHYDROGENASE"/>
    <property type="match status" value="1"/>
</dbReference>
<keyword evidence="3" id="KW-0520">NAD</keyword>
<reference evidence="11" key="1">
    <citation type="submission" date="2009-12" db="EMBL/GenBank/DDBJ databases">
        <title>Sequence of Clostridiales genomosp. BVAB3 str. UPII9-5.</title>
        <authorList>
            <person name="Madupu R."/>
            <person name="Durkin A.S."/>
            <person name="Torralba M."/>
            <person name="Methe B."/>
            <person name="Sutton G.G."/>
            <person name="Strausberg R.L."/>
            <person name="Nelson K.E."/>
        </authorList>
    </citation>
    <scope>NUCLEOTIDE SEQUENCE [LARGE SCALE GENOMIC DNA]</scope>
    <source>
        <strain evidence="11">28L</strain>
    </source>
</reference>
<evidence type="ECO:0000313" key="9">
    <source>
        <dbReference type="EMBL" id="EFD94558.1"/>
    </source>
</evidence>
<dbReference type="InterPro" id="IPR016205">
    <property type="entry name" value="Glycerol_DH"/>
</dbReference>
<organism evidence="9 11">
    <name type="scientific">Megasphaera lornae</name>
    <dbReference type="NCBI Taxonomy" id="1000568"/>
    <lineage>
        <taxon>Bacteria</taxon>
        <taxon>Bacillati</taxon>
        <taxon>Bacillota</taxon>
        <taxon>Negativicutes</taxon>
        <taxon>Veillonellales</taxon>
        <taxon>Veillonellaceae</taxon>
        <taxon>Megasphaera</taxon>
    </lineage>
</organism>
<dbReference type="Gene3D" id="1.20.1090.10">
    <property type="entry name" value="Dehydroquinate synthase-like - alpha domain"/>
    <property type="match status" value="1"/>
</dbReference>
<name>D3LTL9_9FIRM</name>
<dbReference type="GO" id="GO:0046872">
    <property type="term" value="F:metal ion binding"/>
    <property type="evidence" value="ECO:0007669"/>
    <property type="project" value="UniProtKB-KW"/>
</dbReference>
<evidence type="ECO:0000256" key="4">
    <source>
        <dbReference type="ARBA" id="ARBA00037918"/>
    </source>
</evidence>
<evidence type="ECO:0000256" key="2">
    <source>
        <dbReference type="ARBA" id="ARBA00023002"/>
    </source>
</evidence>
<evidence type="ECO:0000313" key="10">
    <source>
        <dbReference type="EMBL" id="EGL42227.1"/>
    </source>
</evidence>
<dbReference type="PANTHER" id="PTHR43616:SF5">
    <property type="entry name" value="GLYCEROL DEHYDROGENASE 1"/>
    <property type="match status" value="1"/>
</dbReference>
<evidence type="ECO:0000256" key="7">
    <source>
        <dbReference type="ARBA" id="ARBA00049006"/>
    </source>
</evidence>
<comment type="pathway">
    <text evidence="4">Polyol metabolism; glycerol fermentation; glycerone phosphate from glycerol (oxidative route): step 1/2.</text>
</comment>
<evidence type="ECO:0000259" key="8">
    <source>
        <dbReference type="Pfam" id="PF00465"/>
    </source>
</evidence>
<evidence type="ECO:0000256" key="3">
    <source>
        <dbReference type="ARBA" id="ARBA00023027"/>
    </source>
</evidence>
<accession>D3LTL9</accession>
<dbReference type="EC" id="1.1.1.6" evidence="5"/>
<evidence type="ECO:0000256" key="1">
    <source>
        <dbReference type="ARBA" id="ARBA00022723"/>
    </source>
</evidence>
<dbReference type="RefSeq" id="WP_007390457.1">
    <property type="nucleotide sequence ID" value="NZ_ADGP01000009.1"/>
</dbReference>
<dbReference type="SUPFAM" id="SSF56796">
    <property type="entry name" value="Dehydroquinate synthase-like"/>
    <property type="match status" value="1"/>
</dbReference>
<reference evidence="9" key="2">
    <citation type="submission" date="2009-12" db="EMBL/GenBank/DDBJ databases">
        <authorList>
            <person name="Madupu R."/>
            <person name="Durkin A.S."/>
            <person name="Torralba M."/>
            <person name="Methe B."/>
            <person name="Sutton G.G."/>
            <person name="Strausberg R.L."/>
            <person name="Nelson K.E."/>
        </authorList>
    </citation>
    <scope>NUCLEOTIDE SEQUENCE</scope>
    <source>
        <strain evidence="9">28L</strain>
    </source>
</reference>
<dbReference type="AlphaFoldDB" id="D3LTL9"/>
<evidence type="ECO:0000313" key="12">
    <source>
        <dbReference type="Proteomes" id="UP000004018"/>
    </source>
</evidence>
<dbReference type="Proteomes" id="UP000003242">
    <property type="component" value="Unassembled WGS sequence"/>
</dbReference>
<dbReference type="OrthoDB" id="5198708at2"/>
<dbReference type="Pfam" id="PF00465">
    <property type="entry name" value="Fe-ADH"/>
    <property type="match status" value="1"/>
</dbReference>
<dbReference type="EMBL" id="ADGP01000009">
    <property type="protein sequence ID" value="EFD94558.1"/>
    <property type="molecule type" value="Genomic_DNA"/>
</dbReference>
<evidence type="ECO:0000313" key="11">
    <source>
        <dbReference type="Proteomes" id="UP000003242"/>
    </source>
</evidence>
<keyword evidence="2" id="KW-0560">Oxidoreductase</keyword>
<reference evidence="10 12" key="3">
    <citation type="submission" date="2011-04" db="EMBL/GenBank/DDBJ databases">
        <authorList>
            <person name="Harkins D.M."/>
            <person name="Madupu R."/>
            <person name="Durkin A.S."/>
            <person name="Torralba M."/>
            <person name="Methe B."/>
            <person name="Sutton G.G."/>
            <person name="Nelson K.E."/>
        </authorList>
    </citation>
    <scope>NUCLEOTIDE SEQUENCE [LARGE SCALE GENOMIC DNA]</scope>
    <source>
        <strain evidence="10 12">UPII 199-6</strain>
    </source>
</reference>
<dbReference type="eggNOG" id="COG0371">
    <property type="taxonomic scope" value="Bacteria"/>
</dbReference>
<dbReference type="EMBL" id="AFIJ01000006">
    <property type="protein sequence ID" value="EGL42227.1"/>
    <property type="molecule type" value="Genomic_DNA"/>
</dbReference>